<comment type="caution">
    <text evidence="2">The sequence shown here is derived from an EMBL/GenBank/DDBJ whole genome shotgun (WGS) entry which is preliminary data.</text>
</comment>
<organism evidence="2 3">
    <name type="scientific">Sphingobacterium humi</name>
    <dbReference type="NCBI Taxonomy" id="1796905"/>
    <lineage>
        <taxon>Bacteria</taxon>
        <taxon>Pseudomonadati</taxon>
        <taxon>Bacteroidota</taxon>
        <taxon>Sphingobacteriia</taxon>
        <taxon>Sphingobacteriales</taxon>
        <taxon>Sphingobacteriaceae</taxon>
        <taxon>Sphingobacterium</taxon>
    </lineage>
</organism>
<sequence length="95" mass="11112">MDTITLNSNFLLYSEGKTSKNPNPIPTAEELMNQEKYVRYVPESKKKETAFSERIDINDNGDYESFNRFQHFVSMTVIILLGFMIKYFSIRKVTS</sequence>
<accession>A0A6N8KXY0</accession>
<evidence type="ECO:0000313" key="3">
    <source>
        <dbReference type="Proteomes" id="UP000435036"/>
    </source>
</evidence>
<dbReference type="Proteomes" id="UP000435036">
    <property type="component" value="Unassembled WGS sequence"/>
</dbReference>
<keyword evidence="1" id="KW-1133">Transmembrane helix</keyword>
<evidence type="ECO:0000256" key="1">
    <source>
        <dbReference type="SAM" id="Phobius"/>
    </source>
</evidence>
<protein>
    <submittedName>
        <fullName evidence="2">Uncharacterized protein</fullName>
    </submittedName>
</protein>
<reference evidence="2 3" key="1">
    <citation type="submission" date="2019-12" db="EMBL/GenBank/DDBJ databases">
        <authorList>
            <person name="Dong K."/>
        </authorList>
    </citation>
    <scope>NUCLEOTIDE SEQUENCE [LARGE SCALE GENOMIC DNA]</scope>
    <source>
        <strain evidence="2 3">JCM 31225</strain>
    </source>
</reference>
<keyword evidence="3" id="KW-1185">Reference proteome</keyword>
<proteinExistence type="predicted"/>
<name>A0A6N8KXY0_9SPHI</name>
<dbReference type="EMBL" id="WSQA01000001">
    <property type="protein sequence ID" value="MVZ60452.1"/>
    <property type="molecule type" value="Genomic_DNA"/>
</dbReference>
<evidence type="ECO:0000313" key="2">
    <source>
        <dbReference type="EMBL" id="MVZ60452.1"/>
    </source>
</evidence>
<keyword evidence="1" id="KW-0472">Membrane</keyword>
<keyword evidence="1" id="KW-0812">Transmembrane</keyword>
<gene>
    <name evidence="2" type="ORF">GQF63_00305</name>
</gene>
<feature type="transmembrane region" description="Helical" evidence="1">
    <location>
        <begin position="69"/>
        <end position="88"/>
    </location>
</feature>
<dbReference type="AlphaFoldDB" id="A0A6N8KXY0"/>